<evidence type="ECO:0000313" key="7">
    <source>
        <dbReference type="EMBL" id="BAP57814.1"/>
    </source>
</evidence>
<evidence type="ECO:0000256" key="2">
    <source>
        <dbReference type="ARBA" id="ARBA00013855"/>
    </source>
</evidence>
<evidence type="ECO:0000256" key="3">
    <source>
        <dbReference type="ARBA" id="ARBA00022960"/>
    </source>
</evidence>
<gene>
    <name evidence="7" type="ORF">THII_3517</name>
</gene>
<dbReference type="STRING" id="40754.THII_3517"/>
<dbReference type="AlphaFoldDB" id="A0A090AJZ7"/>
<evidence type="ECO:0000256" key="5">
    <source>
        <dbReference type="PIRNR" id="PIRNR038471"/>
    </source>
</evidence>
<dbReference type="Pfam" id="PF04085">
    <property type="entry name" value="MreC"/>
    <property type="match status" value="1"/>
</dbReference>
<dbReference type="GO" id="GO:0008360">
    <property type="term" value="P:regulation of cell shape"/>
    <property type="evidence" value="ECO:0007669"/>
    <property type="project" value="UniProtKB-KW"/>
</dbReference>
<evidence type="ECO:0000313" key="8">
    <source>
        <dbReference type="Proteomes" id="UP000031623"/>
    </source>
</evidence>
<evidence type="ECO:0000256" key="1">
    <source>
        <dbReference type="ARBA" id="ARBA00009369"/>
    </source>
</evidence>
<dbReference type="OrthoDB" id="9808025at2"/>
<dbReference type="HOGENOM" id="CLU_042663_2_0_6"/>
<evidence type="ECO:0000256" key="4">
    <source>
        <dbReference type="ARBA" id="ARBA00032089"/>
    </source>
</evidence>
<dbReference type="InterPro" id="IPR042177">
    <property type="entry name" value="Cell/Rod_1"/>
</dbReference>
<organism evidence="7 8">
    <name type="scientific">Thioploca ingrica</name>
    <dbReference type="NCBI Taxonomy" id="40754"/>
    <lineage>
        <taxon>Bacteria</taxon>
        <taxon>Pseudomonadati</taxon>
        <taxon>Pseudomonadota</taxon>
        <taxon>Gammaproteobacteria</taxon>
        <taxon>Thiotrichales</taxon>
        <taxon>Thiotrichaceae</taxon>
        <taxon>Thioploca</taxon>
    </lineage>
</organism>
<proteinExistence type="inferred from homology"/>
<keyword evidence="3 5" id="KW-0133">Cell shape</keyword>
<protein>
    <recommendedName>
        <fullName evidence="2 5">Cell shape-determining protein MreC</fullName>
    </recommendedName>
    <alternativeName>
        <fullName evidence="4 5">Cell shape protein MreC</fullName>
    </alternativeName>
</protein>
<name>A0A090AJZ7_9GAMM</name>
<accession>A0A090AJZ7</accession>
<dbReference type="GO" id="GO:0005886">
    <property type="term" value="C:plasma membrane"/>
    <property type="evidence" value="ECO:0007669"/>
    <property type="project" value="TreeGrafter"/>
</dbReference>
<sequence>MKYLLKNVQPLSLQLSLLVVASIFLMFADRYQWSYLEIARAHLLALVYPVQYLVDLPVRAGQWLSVTASSHSQLINERNKLHEENLYLQATLQKFEALKNENARLRRLLGSSMKTGEKTQVAEVLAVELDSLDPSKRKILIDKGEQDKVCLNQPVIDAYGIVGQVTRLGPFTSVVTLITDPSHELPVQVVGTGLRSVAKGEGVVNRLSLLYLSNTGLNMGIKVGDLIVTSGSGGHFPKDYPVGTVVEINPDIGTPHAQVQAIPSSALERNREVLLVWTEEQMNAKTCEKSKETLLTH</sequence>
<dbReference type="NCBIfam" id="TIGR00219">
    <property type="entry name" value="mreC"/>
    <property type="match status" value="1"/>
</dbReference>
<comment type="similarity">
    <text evidence="1 5">Belongs to the MreC family.</text>
</comment>
<dbReference type="InterPro" id="IPR042175">
    <property type="entry name" value="Cell/Rod_MreC_2"/>
</dbReference>
<dbReference type="Proteomes" id="UP000031623">
    <property type="component" value="Chromosome"/>
</dbReference>
<dbReference type="InterPro" id="IPR007221">
    <property type="entry name" value="MreC"/>
</dbReference>
<dbReference type="EMBL" id="AP014633">
    <property type="protein sequence ID" value="BAP57814.1"/>
    <property type="molecule type" value="Genomic_DNA"/>
</dbReference>
<dbReference type="PANTHER" id="PTHR34138:SF1">
    <property type="entry name" value="CELL SHAPE-DETERMINING PROTEIN MREC"/>
    <property type="match status" value="1"/>
</dbReference>
<dbReference type="PANTHER" id="PTHR34138">
    <property type="entry name" value="CELL SHAPE-DETERMINING PROTEIN MREC"/>
    <property type="match status" value="1"/>
</dbReference>
<dbReference type="KEGG" id="tig:THII_3517"/>
<comment type="function">
    <text evidence="5">Involved in formation and maintenance of cell shape.</text>
</comment>
<feature type="domain" description="Rod shape-determining protein MreC beta-barrel core" evidence="6">
    <location>
        <begin position="131"/>
        <end position="277"/>
    </location>
</feature>
<reference evidence="7 8" key="1">
    <citation type="journal article" date="2014" name="ISME J.">
        <title>Ecophysiology of Thioploca ingrica as revealed by the complete genome sequence supplemented with proteomic evidence.</title>
        <authorList>
            <person name="Kojima H."/>
            <person name="Ogura Y."/>
            <person name="Yamamoto N."/>
            <person name="Togashi T."/>
            <person name="Mori H."/>
            <person name="Watanabe T."/>
            <person name="Nemoto F."/>
            <person name="Kurokawa K."/>
            <person name="Hayashi T."/>
            <person name="Fukui M."/>
        </authorList>
    </citation>
    <scope>NUCLEOTIDE SEQUENCE [LARGE SCALE GENOMIC DNA]</scope>
</reference>
<keyword evidence="8" id="KW-1185">Reference proteome</keyword>
<dbReference type="InterPro" id="IPR055342">
    <property type="entry name" value="MreC_beta-barrel_core"/>
</dbReference>
<dbReference type="PIRSF" id="PIRSF038471">
    <property type="entry name" value="MreC"/>
    <property type="match status" value="1"/>
</dbReference>
<dbReference type="Gene3D" id="2.40.10.350">
    <property type="entry name" value="Rod shape-determining protein MreC, domain 2"/>
    <property type="match status" value="1"/>
</dbReference>
<dbReference type="Gene3D" id="2.40.10.340">
    <property type="entry name" value="Rod shape-determining protein MreC, domain 1"/>
    <property type="match status" value="1"/>
</dbReference>
<evidence type="ECO:0000259" key="6">
    <source>
        <dbReference type="Pfam" id="PF04085"/>
    </source>
</evidence>